<reference evidence="10 11" key="2">
    <citation type="submission" date="2020-06" db="EMBL/GenBank/DDBJ databases">
        <title>Antribacter stalactiti gen. nov., sp. nov., a new member of the family Nacardiaceae isolated from a cave.</title>
        <authorList>
            <person name="Kim I.S."/>
        </authorList>
    </citation>
    <scope>NUCLEOTIDE SEQUENCE [LARGE SCALE GENOMIC DNA]</scope>
    <source>
        <strain evidence="10 11">YC2-7</strain>
    </source>
</reference>
<evidence type="ECO:0000256" key="6">
    <source>
        <dbReference type="RuleBase" id="RU362125"/>
    </source>
</evidence>
<evidence type="ECO:0000256" key="1">
    <source>
        <dbReference type="ARBA" id="ARBA00001974"/>
    </source>
</evidence>
<accession>A0A848KLP2</accession>
<sequence length="368" mass="40295">MTATAENDADLLRREVRDVTSRWQTEGRYTPRCDNWLRGFDLKFSKELANRWLIGVSWPTEFGGRGLTATARLVVAEELLRAGAPVAAHWVGDRQIGPAILRHGTAELKHEILPGIVRADNIFCLGMSEPNAGSDLAAVATTATRVDGGWRIRGRKTWTSGAHQATHMYLLARTDRSTNRHDGLSEFVLDMNADGVEVTAIVDLTGEHHFNEVLLDDVFVPDHRVLGTVGNGWKQVVEQLSFERGGPERFLSSYPLLAQLIDEDRIGAATYGVVGELIARLTVLRRMAYDVARSIDAGHAPIQQSATLKYLGNIFEIDVIEAARTVLGPAMNNPTSTFGHAVLSAPGFSIRGGAAEVLLGLIARQERQ</sequence>
<dbReference type="RefSeq" id="WP_169588847.1">
    <property type="nucleotide sequence ID" value="NZ_VCQU01000005.1"/>
</dbReference>
<evidence type="ECO:0000256" key="2">
    <source>
        <dbReference type="ARBA" id="ARBA00009347"/>
    </source>
</evidence>
<dbReference type="InterPro" id="IPR006091">
    <property type="entry name" value="Acyl-CoA_Oxase/DH_mid-dom"/>
</dbReference>
<dbReference type="EMBL" id="VCQU01000005">
    <property type="protein sequence ID" value="NMN96697.1"/>
    <property type="molecule type" value="Genomic_DNA"/>
</dbReference>
<dbReference type="PANTHER" id="PTHR43292">
    <property type="entry name" value="ACYL-COA DEHYDROGENASE"/>
    <property type="match status" value="1"/>
</dbReference>
<evidence type="ECO:0000313" key="10">
    <source>
        <dbReference type="EMBL" id="NMN96697.1"/>
    </source>
</evidence>
<protein>
    <submittedName>
        <fullName evidence="10">Acyl-CoA dehydrogenase</fullName>
    </submittedName>
</protein>
<dbReference type="InterPro" id="IPR046373">
    <property type="entry name" value="Acyl-CoA_Oxase/DH_mid-dom_sf"/>
</dbReference>
<dbReference type="Gene3D" id="1.10.540.10">
    <property type="entry name" value="Acyl-CoA dehydrogenase/oxidase, N-terminal domain"/>
    <property type="match status" value="1"/>
</dbReference>
<dbReference type="PANTHER" id="PTHR43292:SF4">
    <property type="entry name" value="ACYL-COA DEHYDROGENASE FADE34"/>
    <property type="match status" value="1"/>
</dbReference>
<dbReference type="Proteomes" id="UP000535543">
    <property type="component" value="Unassembled WGS sequence"/>
</dbReference>
<dbReference type="Pfam" id="PF00441">
    <property type="entry name" value="Acyl-CoA_dh_1"/>
    <property type="match status" value="1"/>
</dbReference>
<feature type="domain" description="Acyl-CoA oxidase/dehydrogenase middle" evidence="8">
    <location>
        <begin position="124"/>
        <end position="218"/>
    </location>
</feature>
<evidence type="ECO:0000256" key="3">
    <source>
        <dbReference type="ARBA" id="ARBA00022630"/>
    </source>
</evidence>
<evidence type="ECO:0000256" key="5">
    <source>
        <dbReference type="ARBA" id="ARBA00023002"/>
    </source>
</evidence>
<reference evidence="10 11" key="1">
    <citation type="submission" date="2019-05" db="EMBL/GenBank/DDBJ databases">
        <authorList>
            <person name="Lee S.D."/>
        </authorList>
    </citation>
    <scope>NUCLEOTIDE SEQUENCE [LARGE SCALE GENOMIC DNA]</scope>
    <source>
        <strain evidence="10 11">YC2-7</strain>
    </source>
</reference>
<keyword evidence="4 6" id="KW-0274">FAD</keyword>
<dbReference type="SUPFAM" id="SSF56645">
    <property type="entry name" value="Acyl-CoA dehydrogenase NM domain-like"/>
    <property type="match status" value="1"/>
</dbReference>
<dbReference type="InterPro" id="IPR013786">
    <property type="entry name" value="AcylCoA_DH/ox_N"/>
</dbReference>
<comment type="caution">
    <text evidence="10">The sequence shown here is derived from an EMBL/GenBank/DDBJ whole genome shotgun (WGS) entry which is preliminary data.</text>
</comment>
<evidence type="ECO:0000259" key="8">
    <source>
        <dbReference type="Pfam" id="PF02770"/>
    </source>
</evidence>
<proteinExistence type="inferred from homology"/>
<dbReference type="InterPro" id="IPR009075">
    <property type="entry name" value="AcylCo_DH/oxidase_C"/>
</dbReference>
<dbReference type="FunFam" id="2.40.110.10:FF:000011">
    <property type="entry name" value="Acyl-CoA dehydrogenase FadE34"/>
    <property type="match status" value="1"/>
</dbReference>
<dbReference type="InterPro" id="IPR037069">
    <property type="entry name" value="AcylCoA_DH/ox_N_sf"/>
</dbReference>
<organism evidence="10 11">
    <name type="scientific">Antrihabitans stalactiti</name>
    <dbReference type="NCBI Taxonomy" id="2584121"/>
    <lineage>
        <taxon>Bacteria</taxon>
        <taxon>Bacillati</taxon>
        <taxon>Actinomycetota</taxon>
        <taxon>Actinomycetes</taxon>
        <taxon>Mycobacteriales</taxon>
        <taxon>Nocardiaceae</taxon>
        <taxon>Antrihabitans</taxon>
    </lineage>
</organism>
<keyword evidence="3 6" id="KW-0285">Flavoprotein</keyword>
<dbReference type="PROSITE" id="PS00072">
    <property type="entry name" value="ACYL_COA_DH_1"/>
    <property type="match status" value="1"/>
</dbReference>
<feature type="domain" description="Acyl-CoA dehydrogenase/oxidase C-terminal" evidence="7">
    <location>
        <begin position="274"/>
        <end position="365"/>
    </location>
</feature>
<dbReference type="InterPro" id="IPR009100">
    <property type="entry name" value="AcylCoA_DH/oxidase_NM_dom_sf"/>
</dbReference>
<dbReference type="Gene3D" id="1.20.140.10">
    <property type="entry name" value="Butyryl-CoA Dehydrogenase, subunit A, domain 3"/>
    <property type="match status" value="1"/>
</dbReference>
<keyword evidence="11" id="KW-1185">Reference proteome</keyword>
<dbReference type="InterPro" id="IPR052161">
    <property type="entry name" value="Mycobact_Acyl-CoA_DH"/>
</dbReference>
<comment type="similarity">
    <text evidence="2 6">Belongs to the acyl-CoA dehydrogenase family.</text>
</comment>
<dbReference type="Pfam" id="PF02771">
    <property type="entry name" value="Acyl-CoA_dh_N"/>
    <property type="match status" value="1"/>
</dbReference>
<evidence type="ECO:0000259" key="7">
    <source>
        <dbReference type="Pfam" id="PF00441"/>
    </source>
</evidence>
<evidence type="ECO:0000256" key="4">
    <source>
        <dbReference type="ARBA" id="ARBA00022827"/>
    </source>
</evidence>
<gene>
    <name evidence="10" type="ORF">FGL95_16795</name>
</gene>
<dbReference type="Pfam" id="PF02770">
    <property type="entry name" value="Acyl-CoA_dh_M"/>
    <property type="match status" value="1"/>
</dbReference>
<dbReference type="GO" id="GO:0003995">
    <property type="term" value="F:acyl-CoA dehydrogenase activity"/>
    <property type="evidence" value="ECO:0007669"/>
    <property type="project" value="InterPro"/>
</dbReference>
<dbReference type="Gene3D" id="2.40.110.10">
    <property type="entry name" value="Butyryl-CoA Dehydrogenase, subunit A, domain 2"/>
    <property type="match status" value="1"/>
</dbReference>
<keyword evidence="5 6" id="KW-0560">Oxidoreductase</keyword>
<dbReference type="GO" id="GO:0050660">
    <property type="term" value="F:flavin adenine dinucleotide binding"/>
    <property type="evidence" value="ECO:0007669"/>
    <property type="project" value="InterPro"/>
</dbReference>
<dbReference type="AlphaFoldDB" id="A0A848KLP2"/>
<evidence type="ECO:0000259" key="9">
    <source>
        <dbReference type="Pfam" id="PF02771"/>
    </source>
</evidence>
<dbReference type="InterPro" id="IPR006089">
    <property type="entry name" value="Acyl-CoA_DH_CS"/>
</dbReference>
<dbReference type="GO" id="GO:0005886">
    <property type="term" value="C:plasma membrane"/>
    <property type="evidence" value="ECO:0007669"/>
    <property type="project" value="TreeGrafter"/>
</dbReference>
<dbReference type="InterPro" id="IPR036250">
    <property type="entry name" value="AcylCo_DH-like_C"/>
</dbReference>
<name>A0A848KLP2_9NOCA</name>
<dbReference type="SUPFAM" id="SSF47203">
    <property type="entry name" value="Acyl-CoA dehydrogenase C-terminal domain-like"/>
    <property type="match status" value="1"/>
</dbReference>
<feature type="domain" description="Acyl-CoA dehydrogenase/oxidase N-terminal" evidence="9">
    <location>
        <begin position="26"/>
        <end position="118"/>
    </location>
</feature>
<comment type="cofactor">
    <cofactor evidence="1 6">
        <name>FAD</name>
        <dbReference type="ChEBI" id="CHEBI:57692"/>
    </cofactor>
</comment>
<evidence type="ECO:0000313" key="11">
    <source>
        <dbReference type="Proteomes" id="UP000535543"/>
    </source>
</evidence>